<evidence type="ECO:0000256" key="10">
    <source>
        <dbReference type="ARBA" id="ARBA00023277"/>
    </source>
</evidence>
<keyword evidence="5" id="KW-0964">Secreted</keyword>
<keyword evidence="6" id="KW-0732">Signal</keyword>
<comment type="subcellular location">
    <subcellularLocation>
        <location evidence="2">Secreted</location>
    </subcellularLocation>
</comment>
<dbReference type="FunFam" id="2.60.40.1180:FF:000008">
    <property type="entry name" value="Alpha-galactosidase"/>
    <property type="match status" value="1"/>
</dbReference>
<proteinExistence type="inferred from homology"/>
<evidence type="ECO:0000256" key="3">
    <source>
        <dbReference type="ARBA" id="ARBA00009743"/>
    </source>
</evidence>
<dbReference type="InterPro" id="IPR000111">
    <property type="entry name" value="Glyco_hydro_27/36_CS"/>
</dbReference>
<evidence type="ECO:0000256" key="8">
    <source>
        <dbReference type="ARBA" id="ARBA00023157"/>
    </source>
</evidence>
<evidence type="ECO:0000256" key="11">
    <source>
        <dbReference type="ARBA" id="ARBA00023295"/>
    </source>
</evidence>
<evidence type="ECO:0000256" key="5">
    <source>
        <dbReference type="ARBA" id="ARBA00022525"/>
    </source>
</evidence>
<dbReference type="PROSITE" id="PS00512">
    <property type="entry name" value="ALPHA_GALACTOSIDASE"/>
    <property type="match status" value="1"/>
</dbReference>
<evidence type="ECO:0000256" key="2">
    <source>
        <dbReference type="ARBA" id="ARBA00004613"/>
    </source>
</evidence>
<protein>
    <recommendedName>
        <fullName evidence="4 13">Alpha-galactosidase</fullName>
        <ecNumber evidence="4 13">3.2.1.22</ecNumber>
    </recommendedName>
    <alternativeName>
        <fullName evidence="13">Melibiase</fullName>
    </alternativeName>
</protein>
<keyword evidence="9" id="KW-0325">Glycoprotein</keyword>
<evidence type="ECO:0000256" key="7">
    <source>
        <dbReference type="ARBA" id="ARBA00022801"/>
    </source>
</evidence>
<dbReference type="FunFam" id="3.20.20.70:FF:000197">
    <property type="entry name" value="Alpha-galactosidase"/>
    <property type="match status" value="1"/>
</dbReference>
<dbReference type="GO" id="GO:0004557">
    <property type="term" value="F:alpha-galactosidase activity"/>
    <property type="evidence" value="ECO:0007669"/>
    <property type="project" value="UniProtKB-EC"/>
</dbReference>
<keyword evidence="8 13" id="KW-1015">Disulfide bond</keyword>
<dbReference type="InterPro" id="IPR002241">
    <property type="entry name" value="Glyco_hydro_27"/>
</dbReference>
<keyword evidence="10" id="KW-0119">Carbohydrate metabolism</keyword>
<evidence type="ECO:0000256" key="4">
    <source>
        <dbReference type="ARBA" id="ARBA00012755"/>
    </source>
</evidence>
<evidence type="ECO:0000259" key="14">
    <source>
        <dbReference type="Pfam" id="PF17801"/>
    </source>
</evidence>
<evidence type="ECO:0000256" key="13">
    <source>
        <dbReference type="RuleBase" id="RU361168"/>
    </source>
</evidence>
<dbReference type="Pfam" id="PF16499">
    <property type="entry name" value="Melibiase_2"/>
    <property type="match status" value="1"/>
</dbReference>
<dbReference type="PANTHER" id="PTHR11452:SF75">
    <property type="entry name" value="ALPHA-GALACTOSIDASE MEL1"/>
    <property type="match status" value="1"/>
</dbReference>
<sequence>MLSHILCSYSLDNGLGLYPPMGWNTWCTLGKCGRDFCNETEVLSVAQELIDNGMSSLGYDYVNLDDCWADSRDANGNILADPDRFPSGMKSLIDKIHGMGLKFGLYTCAGTYTCSSGGRDHKIPGSYGHYEQDAKTYASWGVDFVKVDWCYTTGLDPQTQYSQFSHALNVSGRAIFFEMCEWGVNDPWKWGAPLANQWRTTGDHHDDWNNTLGVINKQAGLSSFSGIGAWNYLDFIYTGGQGCTDDPNKHCPGQSDIEYMSEFSFWAFLNSGLIVATDIRIMTPIMKEVLYNQEIIAINKDPLRKQGDRVYLDGDKQVWSRPLADGSVAVILFNSGESEQSITADFSLWGWAHTKAMVRDLWLHHNIGEYSNQYTSIIPPHGVNFVKLHKLP</sequence>
<evidence type="ECO:0000256" key="12">
    <source>
        <dbReference type="ARBA" id="ARBA00023326"/>
    </source>
</evidence>
<dbReference type="InterPro" id="IPR041233">
    <property type="entry name" value="Melibiase_C"/>
</dbReference>
<dbReference type="CDD" id="cd14792">
    <property type="entry name" value="GH27"/>
    <property type="match status" value="1"/>
</dbReference>
<dbReference type="GO" id="GO:0000272">
    <property type="term" value="P:polysaccharide catabolic process"/>
    <property type="evidence" value="ECO:0007669"/>
    <property type="project" value="UniProtKB-KW"/>
</dbReference>
<evidence type="ECO:0000256" key="9">
    <source>
        <dbReference type="ARBA" id="ARBA00023180"/>
    </source>
</evidence>
<dbReference type="SUPFAM" id="SSF51445">
    <property type="entry name" value="(Trans)glycosidases"/>
    <property type="match status" value="1"/>
</dbReference>
<dbReference type="AlphaFoldDB" id="A0A6B2L6D2"/>
<comment type="catalytic activity">
    <reaction evidence="1 13">
        <text>Hydrolysis of terminal, non-reducing alpha-D-galactose residues in alpha-D-galactosides, including galactose oligosaccharides, galactomannans and galactolipids.</text>
        <dbReference type="EC" id="3.2.1.22"/>
    </reaction>
</comment>
<dbReference type="InterPro" id="IPR013780">
    <property type="entry name" value="Glyco_hydro_b"/>
</dbReference>
<dbReference type="Gene3D" id="3.20.20.70">
    <property type="entry name" value="Aldolase class I"/>
    <property type="match status" value="1"/>
</dbReference>
<dbReference type="Pfam" id="PF17801">
    <property type="entry name" value="Melibiase_C"/>
    <property type="match status" value="1"/>
</dbReference>
<evidence type="ECO:0000256" key="6">
    <source>
        <dbReference type="ARBA" id="ARBA00022729"/>
    </source>
</evidence>
<dbReference type="GO" id="GO:0005576">
    <property type="term" value="C:extracellular region"/>
    <property type="evidence" value="ECO:0007669"/>
    <property type="project" value="UniProtKB-SubCell"/>
</dbReference>
<organism evidence="15">
    <name type="scientific">Arcella intermedia</name>
    <dbReference type="NCBI Taxonomy" id="1963864"/>
    <lineage>
        <taxon>Eukaryota</taxon>
        <taxon>Amoebozoa</taxon>
        <taxon>Tubulinea</taxon>
        <taxon>Elardia</taxon>
        <taxon>Arcellinida</taxon>
        <taxon>Sphaerothecina</taxon>
        <taxon>Arcellidae</taxon>
        <taxon>Arcella</taxon>
    </lineage>
</organism>
<dbReference type="InterPro" id="IPR017853">
    <property type="entry name" value="GH"/>
</dbReference>
<comment type="similarity">
    <text evidence="3 13">Belongs to the glycosyl hydrolase 27 family.</text>
</comment>
<name>A0A6B2L6D2_9EUKA</name>
<dbReference type="Gene3D" id="2.60.40.1180">
    <property type="entry name" value="Golgi alpha-mannosidase II"/>
    <property type="match status" value="1"/>
</dbReference>
<reference evidence="15" key="1">
    <citation type="journal article" date="2020" name="J. Eukaryot. Microbiol.">
        <title>De novo Sequencing, Assembly and Annotation of the Transcriptome for the Free-Living Testate Amoeba Arcella intermedia.</title>
        <authorList>
            <person name="Ribeiro G.M."/>
            <person name="Porfirio-Sousa A.L."/>
            <person name="Maurer-Alcala X.X."/>
            <person name="Katz L.A."/>
            <person name="Lahr D.J.G."/>
        </authorList>
    </citation>
    <scope>NUCLEOTIDE SEQUENCE</scope>
</reference>
<dbReference type="EMBL" id="GIBP01003557">
    <property type="protein sequence ID" value="NDV32526.1"/>
    <property type="molecule type" value="Transcribed_RNA"/>
</dbReference>
<evidence type="ECO:0000313" key="15">
    <source>
        <dbReference type="EMBL" id="NDV32526.1"/>
    </source>
</evidence>
<feature type="domain" description="Alpha galactosidase C-terminal" evidence="14">
    <location>
        <begin position="313"/>
        <end position="388"/>
    </location>
</feature>
<dbReference type="EC" id="3.2.1.22" evidence="4 13"/>
<dbReference type="PRINTS" id="PR00740">
    <property type="entry name" value="GLHYDRLASE27"/>
</dbReference>
<dbReference type="InterPro" id="IPR013785">
    <property type="entry name" value="Aldolase_TIM"/>
</dbReference>
<dbReference type="PANTHER" id="PTHR11452">
    <property type="entry name" value="ALPHA-GALACTOSIDASE/ALPHA-N-ACETYLGALACTOSAMINIDASE"/>
    <property type="match status" value="1"/>
</dbReference>
<keyword evidence="12" id="KW-0624">Polysaccharide degradation</keyword>
<keyword evidence="7 13" id="KW-0378">Hydrolase</keyword>
<accession>A0A6B2L6D2</accession>
<keyword evidence="11 13" id="KW-0326">Glycosidase</keyword>
<evidence type="ECO:0000256" key="1">
    <source>
        <dbReference type="ARBA" id="ARBA00001255"/>
    </source>
</evidence>
<dbReference type="SUPFAM" id="SSF51011">
    <property type="entry name" value="Glycosyl hydrolase domain"/>
    <property type="match status" value="1"/>
</dbReference>